<dbReference type="PANTHER" id="PTHR46797:SF1">
    <property type="entry name" value="METHYLPHOSPHONATE SYNTHASE"/>
    <property type="match status" value="1"/>
</dbReference>
<evidence type="ECO:0000256" key="1">
    <source>
        <dbReference type="ARBA" id="ARBA00023125"/>
    </source>
</evidence>
<dbReference type="PANTHER" id="PTHR46797">
    <property type="entry name" value="HTH-TYPE TRANSCRIPTIONAL REGULATOR"/>
    <property type="match status" value="1"/>
</dbReference>
<evidence type="ECO:0000313" key="4">
    <source>
        <dbReference type="Proteomes" id="UP000480185"/>
    </source>
</evidence>
<dbReference type="Gene3D" id="1.10.260.40">
    <property type="entry name" value="lambda repressor-like DNA-binding domains"/>
    <property type="match status" value="2"/>
</dbReference>
<evidence type="ECO:0000259" key="2">
    <source>
        <dbReference type="PROSITE" id="PS50943"/>
    </source>
</evidence>
<dbReference type="CDD" id="cd00093">
    <property type="entry name" value="HTH_XRE"/>
    <property type="match status" value="1"/>
</dbReference>
<dbReference type="InterPro" id="IPR010982">
    <property type="entry name" value="Lambda_DNA-bd_dom_sf"/>
</dbReference>
<dbReference type="GO" id="GO:0005829">
    <property type="term" value="C:cytosol"/>
    <property type="evidence" value="ECO:0007669"/>
    <property type="project" value="TreeGrafter"/>
</dbReference>
<evidence type="ECO:0000313" key="3">
    <source>
        <dbReference type="EMBL" id="MRG87642.1"/>
    </source>
</evidence>
<dbReference type="GO" id="GO:0003700">
    <property type="term" value="F:DNA-binding transcription factor activity"/>
    <property type="evidence" value="ECO:0007669"/>
    <property type="project" value="TreeGrafter"/>
</dbReference>
<dbReference type="PROSITE" id="PS50943">
    <property type="entry name" value="HTH_CROC1"/>
    <property type="match status" value="2"/>
</dbReference>
<dbReference type="Pfam" id="PF01381">
    <property type="entry name" value="HTH_3"/>
    <property type="match status" value="1"/>
</dbReference>
<dbReference type="OrthoDB" id="34624at2"/>
<keyword evidence="1" id="KW-0238">DNA-binding</keyword>
<dbReference type="InterPro" id="IPR050807">
    <property type="entry name" value="TransReg_Diox_bact_type"/>
</dbReference>
<reference evidence="3 4" key="1">
    <citation type="submission" date="2019-11" db="EMBL/GenBank/DDBJ databases">
        <authorList>
            <person name="Li J."/>
        </authorList>
    </citation>
    <scope>NUCLEOTIDE SEQUENCE [LARGE SCALE GENOMIC DNA]</scope>
    <source>
        <strain evidence="3 4">J4</strain>
    </source>
</reference>
<dbReference type="SMART" id="SM00530">
    <property type="entry name" value="HTH_XRE"/>
    <property type="match status" value="2"/>
</dbReference>
<feature type="domain" description="HTH cro/C1-type" evidence="2">
    <location>
        <begin position="87"/>
        <end position="141"/>
    </location>
</feature>
<sequence length="149" mass="17409">MEDKDLKIIVGRYLRRKRLHVSGDHSRVEIAYLAELNEDYLAEMERGEKLPTVQTLIKLSQPLHIPWEFVDSLTKDDNIKKALGNYLRGKRYEKGYNLKQLSQLASVDDSYLSRIENGKSLPSLKILVNLSNHIHIPWELLDEIKRKIE</sequence>
<dbReference type="SUPFAM" id="SSF47413">
    <property type="entry name" value="lambda repressor-like DNA-binding domains"/>
    <property type="match status" value="2"/>
</dbReference>
<dbReference type="GO" id="GO:0003677">
    <property type="term" value="F:DNA binding"/>
    <property type="evidence" value="ECO:0007669"/>
    <property type="project" value="UniProtKB-KW"/>
</dbReference>
<comment type="caution">
    <text evidence="3">The sequence shown here is derived from an EMBL/GenBank/DDBJ whole genome shotgun (WGS) entry which is preliminary data.</text>
</comment>
<protein>
    <submittedName>
        <fullName evidence="3">Helix-turn-helix domain-containing protein</fullName>
    </submittedName>
</protein>
<dbReference type="AlphaFoldDB" id="A0A6G1X9M0"/>
<dbReference type="EMBL" id="WJNH01000010">
    <property type="protein sequence ID" value="MRG87642.1"/>
    <property type="molecule type" value="Genomic_DNA"/>
</dbReference>
<dbReference type="InterPro" id="IPR001387">
    <property type="entry name" value="Cro/C1-type_HTH"/>
</dbReference>
<dbReference type="RefSeq" id="WP_153729529.1">
    <property type="nucleotide sequence ID" value="NZ_WJNH01000010.1"/>
</dbReference>
<gene>
    <name evidence="3" type="ORF">GH754_15250</name>
</gene>
<keyword evidence="4" id="KW-1185">Reference proteome</keyword>
<organism evidence="3 4">
    <name type="scientific">Salinibacillus xinjiangensis</name>
    <dbReference type="NCBI Taxonomy" id="1229268"/>
    <lineage>
        <taxon>Bacteria</taxon>
        <taxon>Bacillati</taxon>
        <taxon>Bacillota</taxon>
        <taxon>Bacilli</taxon>
        <taxon>Bacillales</taxon>
        <taxon>Bacillaceae</taxon>
        <taxon>Salinibacillus</taxon>
    </lineage>
</organism>
<proteinExistence type="predicted"/>
<feature type="domain" description="HTH cro/C1-type" evidence="2">
    <location>
        <begin position="40"/>
        <end position="70"/>
    </location>
</feature>
<name>A0A6G1X9M0_9BACI</name>
<dbReference type="Proteomes" id="UP000480185">
    <property type="component" value="Unassembled WGS sequence"/>
</dbReference>
<accession>A0A6G1X9M0</accession>